<evidence type="ECO:0000256" key="2">
    <source>
        <dbReference type="SAM" id="MobiDB-lite"/>
    </source>
</evidence>
<dbReference type="RefSeq" id="WP_117680352.1">
    <property type="nucleotide sequence ID" value="NZ_CALJOO010000054.1"/>
</dbReference>
<dbReference type="InterPro" id="IPR019734">
    <property type="entry name" value="TPR_rpt"/>
</dbReference>
<dbReference type="Gene3D" id="1.25.40.10">
    <property type="entry name" value="Tetratricopeptide repeat domain"/>
    <property type="match status" value="1"/>
</dbReference>
<dbReference type="InterPro" id="IPR011990">
    <property type="entry name" value="TPR-like_helical_dom_sf"/>
</dbReference>
<name>A0A3E4QNV1_9ACTN</name>
<feature type="repeat" description="TPR" evidence="1">
    <location>
        <begin position="82"/>
        <end position="115"/>
    </location>
</feature>
<evidence type="ECO:0000313" key="4">
    <source>
        <dbReference type="Proteomes" id="UP000260943"/>
    </source>
</evidence>
<dbReference type="AlphaFoldDB" id="A0A3E4QNV1"/>
<dbReference type="EMBL" id="QSRJ01000017">
    <property type="protein sequence ID" value="RGL07318.1"/>
    <property type="molecule type" value="Genomic_DNA"/>
</dbReference>
<proteinExistence type="predicted"/>
<comment type="caution">
    <text evidence="3">The sequence shown here is derived from an EMBL/GenBank/DDBJ whole genome shotgun (WGS) entry which is preliminary data.</text>
</comment>
<reference evidence="3 4" key="1">
    <citation type="submission" date="2018-08" db="EMBL/GenBank/DDBJ databases">
        <title>A genome reference for cultivated species of the human gut microbiota.</title>
        <authorList>
            <person name="Zou Y."/>
            <person name="Xue W."/>
            <person name="Luo G."/>
        </authorList>
    </citation>
    <scope>NUCLEOTIDE SEQUENCE [LARGE SCALE GENOMIC DNA]</scope>
    <source>
        <strain evidence="3 4">TF08-14</strain>
    </source>
</reference>
<keyword evidence="1" id="KW-0802">TPR repeat</keyword>
<dbReference type="PROSITE" id="PS50005">
    <property type="entry name" value="TPR"/>
    <property type="match status" value="1"/>
</dbReference>
<evidence type="ECO:0000256" key="1">
    <source>
        <dbReference type="PROSITE-ProRule" id="PRU00339"/>
    </source>
</evidence>
<feature type="region of interest" description="Disordered" evidence="2">
    <location>
        <begin position="279"/>
        <end position="299"/>
    </location>
</feature>
<gene>
    <name evidence="3" type="ORF">DXC81_10545</name>
</gene>
<evidence type="ECO:0000313" key="3">
    <source>
        <dbReference type="EMBL" id="RGL07318.1"/>
    </source>
</evidence>
<dbReference type="Proteomes" id="UP000260943">
    <property type="component" value="Unassembled WGS sequence"/>
</dbReference>
<organism evidence="3 4">
    <name type="scientific">Collinsella tanakaei</name>
    <dbReference type="NCBI Taxonomy" id="626935"/>
    <lineage>
        <taxon>Bacteria</taxon>
        <taxon>Bacillati</taxon>
        <taxon>Actinomycetota</taxon>
        <taxon>Coriobacteriia</taxon>
        <taxon>Coriobacteriales</taxon>
        <taxon>Coriobacteriaceae</taxon>
        <taxon>Collinsella</taxon>
    </lineage>
</organism>
<dbReference type="SUPFAM" id="SSF48452">
    <property type="entry name" value="TPR-like"/>
    <property type="match status" value="1"/>
</dbReference>
<sequence length="299" mass="33167">MDLPIDAHDIEYAENFLVTGDLATAVPLLEKLVQMLEEYVEAECSDTSKTQWFSFADPFERLAYRRIERDPRELVQMEAPVDRLYGALGFAYIRQQQWESARDALMQAVRWNPMNCNYRLDLAELFRVLGDVQEWAALSNSVIERASDNRSAARAYANLGQFFLDEDRASAASGCARIAQRLAPTEQRVVRLMSRLMNENPEVAEETDDHVMGELVLEGVPTTPNAEIAVCLLMCASDAAAEGDTAMATDLTVRAHHLVGEEACKALIKLIHESDAELKAERAAGEAGAADPRSDEAGE</sequence>
<accession>A0A3E4QNV1</accession>
<protein>
    <submittedName>
        <fullName evidence="3">Uncharacterized protein</fullName>
    </submittedName>
</protein>